<accession>G5JYZ0</accession>
<dbReference type="STRING" id="764298.STRMA_0406"/>
<sequence>MAKPDFNSLVEIFDGYDPDYLSDRESDRDGIILQADMSGNLQESLDEFANKAEATLLNVSPKEQFERLFRNGDLFINFNYTHTLEQIYGIEARQVLHIHGEVGENNLLLGYPEGDFSPEIIQDDVRKKGRRPYRETPLKGYIDNIEDSYVRTVYKNLADKVESFKKEFQIGFVEKFLSNYEINEIIVYGHSCAIDFPYFEYLNQQFPHAQWIFYAFDDPTRWNIEDMVACVGISHYNIIGQERV</sequence>
<reference evidence="1 2" key="1">
    <citation type="journal article" date="2014" name="Int. J. Syst. Evol. Microbiol.">
        <title>Phylogenomics and the dynamic genome evolution of the genus Streptococcus.</title>
        <authorList>
            <consortium name="The Broad Institute Genome Sequencing Platform"/>
            <person name="Richards V.P."/>
            <person name="Palmer S.R."/>
            <person name="Pavinski Bitar P.D."/>
            <person name="Qin X."/>
            <person name="Weinstock G.M."/>
            <person name="Highlander S.K."/>
            <person name="Town C.D."/>
            <person name="Burne R.A."/>
            <person name="Stanhope M.J."/>
        </authorList>
    </citation>
    <scope>NUCLEOTIDE SEQUENCE [LARGE SCALE GENOMIC DNA]</scope>
    <source>
        <strain evidence="1 2">NCTC 11558</strain>
    </source>
</reference>
<dbReference type="Pfam" id="PF14253">
    <property type="entry name" value="AbiH"/>
    <property type="match status" value="1"/>
</dbReference>
<dbReference type="EMBL" id="AEUW02000001">
    <property type="protein sequence ID" value="EHJ53053.1"/>
    <property type="molecule type" value="Genomic_DNA"/>
</dbReference>
<protein>
    <submittedName>
        <fullName evidence="1">Uncharacterized protein</fullName>
    </submittedName>
</protein>
<dbReference type="AlphaFoldDB" id="G5JYZ0"/>
<gene>
    <name evidence="1" type="ORF">STRMA_0406</name>
</gene>
<keyword evidence="2" id="KW-1185">Reference proteome</keyword>
<proteinExistence type="predicted"/>
<evidence type="ECO:0000313" key="1">
    <source>
        <dbReference type="EMBL" id="EHJ53053.1"/>
    </source>
</evidence>
<dbReference type="InterPro" id="IPR025935">
    <property type="entry name" value="AbiH"/>
</dbReference>
<evidence type="ECO:0000313" key="2">
    <source>
        <dbReference type="Proteomes" id="UP000003573"/>
    </source>
</evidence>
<comment type="caution">
    <text evidence="1">The sequence shown here is derived from an EMBL/GenBank/DDBJ whole genome shotgun (WGS) entry which is preliminary data.</text>
</comment>
<name>G5JYZ0_9STRE</name>
<organism evidence="1 2">
    <name type="scientific">Streptococcus macacae NCTC 11558</name>
    <dbReference type="NCBI Taxonomy" id="764298"/>
    <lineage>
        <taxon>Bacteria</taxon>
        <taxon>Bacillati</taxon>
        <taxon>Bacillota</taxon>
        <taxon>Bacilli</taxon>
        <taxon>Lactobacillales</taxon>
        <taxon>Streptococcaceae</taxon>
        <taxon>Streptococcus</taxon>
    </lineage>
</organism>
<dbReference type="Proteomes" id="UP000003573">
    <property type="component" value="Unassembled WGS sequence"/>
</dbReference>